<gene>
    <name evidence="2" type="ORF">GP2_039_00070</name>
</gene>
<feature type="region of interest" description="Disordered" evidence="1">
    <location>
        <begin position="69"/>
        <end position="93"/>
    </location>
</feature>
<feature type="compositionally biased region" description="Low complexity" evidence="1">
    <location>
        <begin position="69"/>
        <end position="79"/>
    </location>
</feature>
<reference evidence="2 3" key="1">
    <citation type="submission" date="2013-02" db="EMBL/GenBank/DDBJ databases">
        <title>Whole genome shotgun sequence of Gordonia paraffinivorans NBRC 108238.</title>
        <authorList>
            <person name="Isaki-Nakamura S."/>
            <person name="Hosoyama A."/>
            <person name="Tsuchikane K."/>
            <person name="Ando Y."/>
            <person name="Baba S."/>
            <person name="Ohji S."/>
            <person name="Hamada M."/>
            <person name="Tamura T."/>
            <person name="Yamazoe A."/>
            <person name="Yamazaki S."/>
            <person name="Fujita N."/>
        </authorList>
    </citation>
    <scope>NUCLEOTIDE SEQUENCE [LARGE SCALE GENOMIC DNA]</scope>
    <source>
        <strain evidence="2 3">NBRC 108238</strain>
    </source>
</reference>
<evidence type="ECO:0000313" key="3">
    <source>
        <dbReference type="Proteomes" id="UP000035021"/>
    </source>
</evidence>
<dbReference type="Proteomes" id="UP000035021">
    <property type="component" value="Unassembled WGS sequence"/>
</dbReference>
<dbReference type="EMBL" id="BAOQ01000039">
    <property type="protein sequence ID" value="GAC85686.1"/>
    <property type="molecule type" value="Genomic_DNA"/>
</dbReference>
<sequence length="167" mass="18150">MSSDEARRRVEYQAVGGALARLDAKNPQAAQLIAGLANVIIEEAERSSRFAGALTGVLDTLRPVGLEADSAADAVPTAAPRKRASTPKKRAARQPGAFDPFVVYREDGEQGLAARLGQLSVDQLRDIIAEQELDTRKETGRKRKPEVLVTWILDRVKASENKGSVFR</sequence>
<name>A0ABQ0IS46_9ACTN</name>
<accession>A0ABQ0IS46</accession>
<feature type="compositionally biased region" description="Basic residues" evidence="1">
    <location>
        <begin position="80"/>
        <end position="92"/>
    </location>
</feature>
<keyword evidence="3" id="KW-1185">Reference proteome</keyword>
<evidence type="ECO:0000313" key="2">
    <source>
        <dbReference type="EMBL" id="GAC85686.1"/>
    </source>
</evidence>
<comment type="caution">
    <text evidence="2">The sequence shown here is derived from an EMBL/GenBank/DDBJ whole genome shotgun (WGS) entry which is preliminary data.</text>
</comment>
<evidence type="ECO:0008006" key="4">
    <source>
        <dbReference type="Google" id="ProtNLM"/>
    </source>
</evidence>
<dbReference type="RefSeq" id="WP_006901924.1">
    <property type="nucleotide sequence ID" value="NZ_BAOQ01000039.1"/>
</dbReference>
<organism evidence="2 3">
    <name type="scientific">Gordonia paraffinivorans NBRC 108238</name>
    <dbReference type="NCBI Taxonomy" id="1223543"/>
    <lineage>
        <taxon>Bacteria</taxon>
        <taxon>Bacillati</taxon>
        <taxon>Actinomycetota</taxon>
        <taxon>Actinomycetes</taxon>
        <taxon>Mycobacteriales</taxon>
        <taxon>Gordoniaceae</taxon>
        <taxon>Gordonia</taxon>
    </lineage>
</organism>
<protein>
    <recommendedName>
        <fullName evidence="4">Rho termination factor N-terminal domain-containing protein</fullName>
    </recommendedName>
</protein>
<evidence type="ECO:0000256" key="1">
    <source>
        <dbReference type="SAM" id="MobiDB-lite"/>
    </source>
</evidence>
<proteinExistence type="predicted"/>